<gene>
    <name evidence="3" type="ORF">ENJ96_06900</name>
</gene>
<feature type="region of interest" description="Disordered" evidence="1">
    <location>
        <begin position="96"/>
        <end position="125"/>
    </location>
</feature>
<feature type="chain" id="PRO_5030991584" evidence="2">
    <location>
        <begin position="22"/>
        <end position="125"/>
    </location>
</feature>
<proteinExistence type="predicted"/>
<dbReference type="AlphaFoldDB" id="A0A7V5P0X1"/>
<accession>A0A7V5P0X1</accession>
<feature type="region of interest" description="Disordered" evidence="1">
    <location>
        <begin position="56"/>
        <end position="80"/>
    </location>
</feature>
<reference evidence="3" key="1">
    <citation type="journal article" date="2020" name="mSystems">
        <title>Genome- and Community-Level Interaction Insights into Carbon Utilization and Element Cycling Functions of Hydrothermarchaeota in Hydrothermal Sediment.</title>
        <authorList>
            <person name="Zhou Z."/>
            <person name="Liu Y."/>
            <person name="Xu W."/>
            <person name="Pan J."/>
            <person name="Luo Z.H."/>
            <person name="Li M."/>
        </authorList>
    </citation>
    <scope>NUCLEOTIDE SEQUENCE [LARGE SCALE GENOMIC DNA]</scope>
    <source>
        <strain evidence="3">HyVt-533</strain>
    </source>
</reference>
<protein>
    <submittedName>
        <fullName evidence="3">Uncharacterized protein</fullName>
    </submittedName>
</protein>
<evidence type="ECO:0000313" key="3">
    <source>
        <dbReference type="EMBL" id="HHI97564.1"/>
    </source>
</evidence>
<comment type="caution">
    <text evidence="3">The sequence shown here is derived from an EMBL/GenBank/DDBJ whole genome shotgun (WGS) entry which is preliminary data.</text>
</comment>
<evidence type="ECO:0000256" key="2">
    <source>
        <dbReference type="SAM" id="SignalP"/>
    </source>
</evidence>
<dbReference type="Proteomes" id="UP000886101">
    <property type="component" value="Unassembled WGS sequence"/>
</dbReference>
<sequence length="125" mass="14925">MKKGLLSLVLAGVLCTGTALAMKGGAKGGEGTCKCPWQGQMEYHKMSQEEWEKYHKGMPMPEEMKKETEKEGKKYHEKEMNEEMEKYHKYHGEMEKEMKKHHEEMKKEEGKHQQEMEEKWHKKWH</sequence>
<evidence type="ECO:0000256" key="1">
    <source>
        <dbReference type="SAM" id="MobiDB-lite"/>
    </source>
</evidence>
<name>A0A7V5P0X1_9BACT</name>
<feature type="signal peptide" evidence="2">
    <location>
        <begin position="1"/>
        <end position="21"/>
    </location>
</feature>
<organism evidence="3">
    <name type="scientific">Thermodesulfatator atlanticus</name>
    <dbReference type="NCBI Taxonomy" id="501497"/>
    <lineage>
        <taxon>Bacteria</taxon>
        <taxon>Pseudomonadati</taxon>
        <taxon>Thermodesulfobacteriota</taxon>
        <taxon>Thermodesulfobacteria</taxon>
        <taxon>Thermodesulfobacteriales</taxon>
        <taxon>Thermodesulfatatoraceae</taxon>
        <taxon>Thermodesulfatator</taxon>
    </lineage>
</organism>
<dbReference type="EMBL" id="DROK01000199">
    <property type="protein sequence ID" value="HHI97564.1"/>
    <property type="molecule type" value="Genomic_DNA"/>
</dbReference>
<feature type="compositionally biased region" description="Basic and acidic residues" evidence="1">
    <location>
        <begin position="62"/>
        <end position="80"/>
    </location>
</feature>
<keyword evidence="2" id="KW-0732">Signal</keyword>